<organism evidence="1">
    <name type="scientific">viral metagenome</name>
    <dbReference type="NCBI Taxonomy" id="1070528"/>
    <lineage>
        <taxon>unclassified sequences</taxon>
        <taxon>metagenomes</taxon>
        <taxon>organismal metagenomes</taxon>
    </lineage>
</organism>
<sequence>MAGQYPKRVLMTKRRVDHGAGVSKSGLSVGVGLSLFPRISRARRQ</sequence>
<name>A0A6C0BW42_9ZZZZ</name>
<protein>
    <submittedName>
        <fullName evidence="1">Uncharacterized protein</fullName>
    </submittedName>
</protein>
<proteinExistence type="predicted"/>
<accession>A0A6C0BW42</accession>
<reference evidence="1" key="1">
    <citation type="journal article" date="2020" name="Nature">
        <title>Giant virus diversity and host interactions through global metagenomics.</title>
        <authorList>
            <person name="Schulz F."/>
            <person name="Roux S."/>
            <person name="Paez-Espino D."/>
            <person name="Jungbluth S."/>
            <person name="Walsh D.A."/>
            <person name="Denef V.J."/>
            <person name="McMahon K.D."/>
            <person name="Konstantinidis K.T."/>
            <person name="Eloe-Fadrosh E.A."/>
            <person name="Kyrpides N.C."/>
            <person name="Woyke T."/>
        </authorList>
    </citation>
    <scope>NUCLEOTIDE SEQUENCE</scope>
    <source>
        <strain evidence="1">GVMAG-M-3300018868-6</strain>
    </source>
</reference>
<dbReference type="EMBL" id="MN739256">
    <property type="protein sequence ID" value="QHS95749.1"/>
    <property type="molecule type" value="Genomic_DNA"/>
</dbReference>
<dbReference type="AlphaFoldDB" id="A0A6C0BW42"/>
<evidence type="ECO:0000313" key="1">
    <source>
        <dbReference type="EMBL" id="QHS95749.1"/>
    </source>
</evidence>